<dbReference type="PANTHER" id="PTHR43557:SF2">
    <property type="entry name" value="RIESKE DOMAIN-CONTAINING PROTEIN-RELATED"/>
    <property type="match status" value="1"/>
</dbReference>
<dbReference type="PRINTS" id="PR00411">
    <property type="entry name" value="PNDRDTASEI"/>
</dbReference>
<dbReference type="SUPFAM" id="SSF51905">
    <property type="entry name" value="FAD/NAD(P)-binding domain"/>
    <property type="match status" value="2"/>
</dbReference>
<feature type="domain" description="FAD/NAD(P)-binding" evidence="5">
    <location>
        <begin position="3"/>
        <end position="300"/>
    </location>
</feature>
<comment type="cofactor">
    <cofactor evidence="1">
        <name>FAD</name>
        <dbReference type="ChEBI" id="CHEBI:57692"/>
    </cofactor>
</comment>
<dbReference type="Pfam" id="PF14759">
    <property type="entry name" value="Reductase_C"/>
    <property type="match status" value="1"/>
</dbReference>
<dbReference type="Gene3D" id="3.50.50.60">
    <property type="entry name" value="FAD/NAD(P)-binding domain"/>
    <property type="match status" value="2"/>
</dbReference>
<dbReference type="Gene3D" id="3.30.390.30">
    <property type="match status" value="1"/>
</dbReference>
<reference evidence="8" key="1">
    <citation type="journal article" date="2019" name="Int. J. Syst. Evol. Microbiol.">
        <title>The Global Catalogue of Microorganisms (GCM) 10K type strain sequencing project: providing services to taxonomists for standard genome sequencing and annotation.</title>
        <authorList>
            <consortium name="The Broad Institute Genomics Platform"/>
            <consortium name="The Broad Institute Genome Sequencing Center for Infectious Disease"/>
            <person name="Wu L."/>
            <person name="Ma J."/>
        </authorList>
    </citation>
    <scope>NUCLEOTIDE SEQUENCE [LARGE SCALE GENOMIC DNA]</scope>
    <source>
        <strain evidence="8">CGMCC 4.7152</strain>
    </source>
</reference>
<evidence type="ECO:0000259" key="5">
    <source>
        <dbReference type="Pfam" id="PF07992"/>
    </source>
</evidence>
<evidence type="ECO:0000313" key="7">
    <source>
        <dbReference type="EMBL" id="MFC4996320.1"/>
    </source>
</evidence>
<keyword evidence="8" id="KW-1185">Reference proteome</keyword>
<keyword evidence="4" id="KW-0560">Oxidoreductase</keyword>
<evidence type="ECO:0000259" key="6">
    <source>
        <dbReference type="Pfam" id="PF14759"/>
    </source>
</evidence>
<dbReference type="InterPro" id="IPR050446">
    <property type="entry name" value="FAD-oxidoreductase/Apoptosis"/>
</dbReference>
<accession>A0ABV9VL95</accession>
<dbReference type="PRINTS" id="PR00368">
    <property type="entry name" value="FADPNR"/>
</dbReference>
<organism evidence="7 8">
    <name type="scientific">Dactylosporangium cerinum</name>
    <dbReference type="NCBI Taxonomy" id="1434730"/>
    <lineage>
        <taxon>Bacteria</taxon>
        <taxon>Bacillati</taxon>
        <taxon>Actinomycetota</taxon>
        <taxon>Actinomycetes</taxon>
        <taxon>Micromonosporales</taxon>
        <taxon>Micromonosporaceae</taxon>
        <taxon>Dactylosporangium</taxon>
    </lineage>
</organism>
<dbReference type="InterPro" id="IPR036188">
    <property type="entry name" value="FAD/NAD-bd_sf"/>
</dbReference>
<dbReference type="Proteomes" id="UP001595912">
    <property type="component" value="Unassembled WGS sequence"/>
</dbReference>
<dbReference type="Pfam" id="PF07992">
    <property type="entry name" value="Pyr_redox_2"/>
    <property type="match status" value="1"/>
</dbReference>
<dbReference type="RefSeq" id="WP_380112522.1">
    <property type="nucleotide sequence ID" value="NZ_JBHSIU010000003.1"/>
</dbReference>
<keyword evidence="3" id="KW-0274">FAD</keyword>
<evidence type="ECO:0000256" key="4">
    <source>
        <dbReference type="ARBA" id="ARBA00023002"/>
    </source>
</evidence>
<evidence type="ECO:0000313" key="8">
    <source>
        <dbReference type="Proteomes" id="UP001595912"/>
    </source>
</evidence>
<evidence type="ECO:0000256" key="1">
    <source>
        <dbReference type="ARBA" id="ARBA00001974"/>
    </source>
</evidence>
<sequence length="393" mass="40805">MKRVVIVGASLAGLCTARALRAYGFDGELVLVGAEAHRPYDRPPLSKEFLAGRYTEEDLTLESDGEDLSARWLLGRTATGLDPASRTVHLDGGATLRADGIVLATGAVARELPGHPRTGRPPGVHTLRTLEDARALRAELATARRLVIVGAGFIGAEVASTARAMGVDVTVVEALPTPLAGPLGVAMGAAVAALHAEHGTTLICGVGVDRVTVGGTGRVEGVSLRDGRHLPADVVLVGVGSRPAVDWLAGSGLTVEGGVRCDAHGATSAPGVVAVGDCASWYDPDLGAHHRTEHWTSARERARTAAATLLGAAPPTPAPAYFWSDQYGARIQFAGHALAGDDVSIEDGDVAGRSFLAVYRRAGRPVAVLGMNRTPAFSRWRRRLAAPLPLEAP</sequence>
<name>A0ABV9VL95_9ACTN</name>
<keyword evidence="2" id="KW-0285">Flavoprotein</keyword>
<dbReference type="EMBL" id="JBHSIU010000003">
    <property type="protein sequence ID" value="MFC4996320.1"/>
    <property type="molecule type" value="Genomic_DNA"/>
</dbReference>
<evidence type="ECO:0000256" key="2">
    <source>
        <dbReference type="ARBA" id="ARBA00022630"/>
    </source>
</evidence>
<dbReference type="InterPro" id="IPR016156">
    <property type="entry name" value="FAD/NAD-linked_Rdtase_dimer_sf"/>
</dbReference>
<dbReference type="SUPFAM" id="SSF55424">
    <property type="entry name" value="FAD/NAD-linked reductases, dimerisation (C-terminal) domain"/>
    <property type="match status" value="1"/>
</dbReference>
<protein>
    <submittedName>
        <fullName evidence="7">NAD(P)/FAD-dependent oxidoreductase</fullName>
    </submittedName>
</protein>
<dbReference type="InterPro" id="IPR028202">
    <property type="entry name" value="Reductase_C"/>
</dbReference>
<dbReference type="PANTHER" id="PTHR43557">
    <property type="entry name" value="APOPTOSIS-INDUCING FACTOR 1"/>
    <property type="match status" value="1"/>
</dbReference>
<evidence type="ECO:0000256" key="3">
    <source>
        <dbReference type="ARBA" id="ARBA00022827"/>
    </source>
</evidence>
<proteinExistence type="predicted"/>
<gene>
    <name evidence="7" type="ORF">ACFPIJ_00575</name>
</gene>
<feature type="domain" description="Reductase C-terminal" evidence="6">
    <location>
        <begin position="321"/>
        <end position="386"/>
    </location>
</feature>
<comment type="caution">
    <text evidence="7">The sequence shown here is derived from an EMBL/GenBank/DDBJ whole genome shotgun (WGS) entry which is preliminary data.</text>
</comment>
<dbReference type="InterPro" id="IPR023753">
    <property type="entry name" value="FAD/NAD-binding_dom"/>
</dbReference>